<proteinExistence type="predicted"/>
<evidence type="ECO:0000313" key="2">
    <source>
        <dbReference type="Proteomes" id="UP001307168"/>
    </source>
</evidence>
<sequence>MGNYDDYGYYDNYDNNNKKDKKDGFYFKCYRKYDYDYREYYYKCYKKYDHKCCCDKKWYDEY</sequence>
<comment type="caution">
    <text evidence="1">The sequence shown here is derived from an EMBL/GenBank/DDBJ whole genome shotgun (WGS) entry which is preliminary data.</text>
</comment>
<protein>
    <recommendedName>
        <fullName evidence="3">Spore coat protein C</fullName>
    </recommendedName>
</protein>
<reference evidence="1 2" key="1">
    <citation type="submission" date="2023-03" db="EMBL/GenBank/DDBJ databases">
        <title>Bacillus Genome Sequencing.</title>
        <authorList>
            <person name="Dunlap C."/>
        </authorList>
    </citation>
    <scope>NUCLEOTIDE SEQUENCE [LARGE SCALE GENOMIC DNA]</scope>
    <source>
        <strain evidence="1 2">B-41290</strain>
    </source>
</reference>
<gene>
    <name evidence="1" type="ORF">P4706_20445</name>
</gene>
<dbReference type="RefSeq" id="WP_367407596.1">
    <property type="nucleotide sequence ID" value="NZ_JARNBH010000021.1"/>
</dbReference>
<dbReference type="Proteomes" id="UP001307168">
    <property type="component" value="Unassembled WGS sequence"/>
</dbReference>
<evidence type="ECO:0000313" key="1">
    <source>
        <dbReference type="EMBL" id="MEC0275420.1"/>
    </source>
</evidence>
<evidence type="ECO:0008006" key="3">
    <source>
        <dbReference type="Google" id="ProtNLM"/>
    </source>
</evidence>
<dbReference type="AlphaFoldDB" id="A0AAW9NFI7"/>
<organism evidence="1 2">
    <name type="scientific">Peribacillus castrilensis</name>
    <dbReference type="NCBI Taxonomy" id="2897690"/>
    <lineage>
        <taxon>Bacteria</taxon>
        <taxon>Bacillati</taxon>
        <taxon>Bacillota</taxon>
        <taxon>Bacilli</taxon>
        <taxon>Bacillales</taxon>
        <taxon>Bacillaceae</taxon>
        <taxon>Peribacillus</taxon>
    </lineage>
</organism>
<name>A0AAW9NFI7_9BACI</name>
<accession>A0AAW9NFI7</accession>
<keyword evidence="2" id="KW-1185">Reference proteome</keyword>
<dbReference type="EMBL" id="JARNBH010000021">
    <property type="protein sequence ID" value="MEC0275420.1"/>
    <property type="molecule type" value="Genomic_DNA"/>
</dbReference>